<dbReference type="InterPro" id="IPR000361">
    <property type="entry name" value="ATAP_core_dom"/>
</dbReference>
<name>A0A0R2L946_9LACO</name>
<sequence>MYLTVEPQAQEKLQQYIDEDKDLLLDFDDGVGSLSNVGTCTLASVFRIIAVAKDAEQKDYNKSLDSNLGTFRYKGYSEMFMDPQMRLVENPTNKMLSLRGSNSGELTGMVTVEDLSAEA</sequence>
<protein>
    <recommendedName>
        <fullName evidence="1">Core domain-containing protein</fullName>
    </recommendedName>
</protein>
<dbReference type="Proteomes" id="UP000051886">
    <property type="component" value="Unassembled WGS sequence"/>
</dbReference>
<evidence type="ECO:0000313" key="2">
    <source>
        <dbReference type="EMBL" id="KRN95642.1"/>
    </source>
</evidence>
<dbReference type="STRING" id="449659.IV66_GL001091"/>
<feature type="domain" description="Core" evidence="1">
    <location>
        <begin position="1"/>
        <end position="113"/>
    </location>
</feature>
<keyword evidence="3" id="KW-1185">Reference proteome</keyword>
<dbReference type="SUPFAM" id="SSF89360">
    <property type="entry name" value="HesB-like domain"/>
    <property type="match status" value="1"/>
</dbReference>
<dbReference type="AlphaFoldDB" id="A0A0R2L946"/>
<organism evidence="2 3">
    <name type="scientific">Ligilactobacillus pobuzihii</name>
    <dbReference type="NCBI Taxonomy" id="449659"/>
    <lineage>
        <taxon>Bacteria</taxon>
        <taxon>Bacillati</taxon>
        <taxon>Bacillota</taxon>
        <taxon>Bacilli</taxon>
        <taxon>Lactobacillales</taxon>
        <taxon>Lactobacillaceae</taxon>
        <taxon>Ligilactobacillus</taxon>
    </lineage>
</organism>
<dbReference type="OrthoDB" id="2361502at2"/>
<dbReference type="Pfam" id="PF01521">
    <property type="entry name" value="Fe-S_biosyn"/>
    <property type="match status" value="1"/>
</dbReference>
<dbReference type="PATRIC" id="fig|449659.4.peg.1101"/>
<dbReference type="EMBL" id="JQCN01000070">
    <property type="protein sequence ID" value="KRN95642.1"/>
    <property type="molecule type" value="Genomic_DNA"/>
</dbReference>
<comment type="caution">
    <text evidence="2">The sequence shown here is derived from an EMBL/GenBank/DDBJ whole genome shotgun (WGS) entry which is preliminary data.</text>
</comment>
<dbReference type="InterPro" id="IPR035903">
    <property type="entry name" value="HesB-like_dom_sf"/>
</dbReference>
<evidence type="ECO:0000313" key="3">
    <source>
        <dbReference type="Proteomes" id="UP000051886"/>
    </source>
</evidence>
<proteinExistence type="predicted"/>
<gene>
    <name evidence="2" type="ORF">IV66_GL001091</name>
</gene>
<dbReference type="RefSeq" id="WP_017868531.1">
    <property type="nucleotide sequence ID" value="NZ_BJYB01000008.1"/>
</dbReference>
<reference evidence="2 3" key="1">
    <citation type="journal article" date="2015" name="Genome Announc.">
        <title>Expanding the biotechnology potential of lactobacilli through comparative genomics of 213 strains and associated genera.</title>
        <authorList>
            <person name="Sun Z."/>
            <person name="Harris H.M."/>
            <person name="McCann A."/>
            <person name="Guo C."/>
            <person name="Argimon S."/>
            <person name="Zhang W."/>
            <person name="Yang X."/>
            <person name="Jeffery I.B."/>
            <person name="Cooney J.C."/>
            <person name="Kagawa T.F."/>
            <person name="Liu W."/>
            <person name="Song Y."/>
            <person name="Salvetti E."/>
            <person name="Wrobel A."/>
            <person name="Rasinkangas P."/>
            <person name="Parkhill J."/>
            <person name="Rea M.C."/>
            <person name="O'Sullivan O."/>
            <person name="Ritari J."/>
            <person name="Douillard F.P."/>
            <person name="Paul Ross R."/>
            <person name="Yang R."/>
            <person name="Briner A.E."/>
            <person name="Felis G.E."/>
            <person name="de Vos W.M."/>
            <person name="Barrangou R."/>
            <person name="Klaenhammer T.R."/>
            <person name="Caufield P.W."/>
            <person name="Cui Y."/>
            <person name="Zhang H."/>
            <person name="O'Toole P.W."/>
        </authorList>
    </citation>
    <scope>NUCLEOTIDE SEQUENCE [LARGE SCALE GENOMIC DNA]</scope>
    <source>
        <strain evidence="2 3">NBRC 103219</strain>
    </source>
</reference>
<dbReference type="Gene3D" id="2.60.300.12">
    <property type="entry name" value="HesB-like domain"/>
    <property type="match status" value="1"/>
</dbReference>
<accession>A0A0R2L946</accession>
<evidence type="ECO:0000259" key="1">
    <source>
        <dbReference type="Pfam" id="PF01521"/>
    </source>
</evidence>